<dbReference type="PANTHER" id="PTHR10183:SF379">
    <property type="entry name" value="CALPAIN-5"/>
    <property type="match status" value="1"/>
</dbReference>
<evidence type="ECO:0000256" key="1">
    <source>
        <dbReference type="ARBA" id="ARBA00007623"/>
    </source>
</evidence>
<dbReference type="Proteomes" id="UP000286415">
    <property type="component" value="Unassembled WGS sequence"/>
</dbReference>
<evidence type="ECO:0000313" key="8">
    <source>
        <dbReference type="EMBL" id="KAG5451844.1"/>
    </source>
</evidence>
<comment type="caution">
    <text evidence="8">The sequence shown here is derived from an EMBL/GenBank/DDBJ whole genome shotgun (WGS) entry which is preliminary data.</text>
</comment>
<dbReference type="SMART" id="SM00720">
    <property type="entry name" value="calpain_III"/>
    <property type="match status" value="1"/>
</dbReference>
<reference evidence="8 9" key="1">
    <citation type="journal article" date="2018" name="Biotechnol. Adv.">
        <title>Improved genomic resources and new bioinformatic workflow for the carcinogenic parasite Clonorchis sinensis: Biotechnological implications.</title>
        <authorList>
            <person name="Wang D."/>
            <person name="Korhonen P.K."/>
            <person name="Gasser R.B."/>
            <person name="Young N.D."/>
        </authorList>
    </citation>
    <scope>NUCLEOTIDE SEQUENCE [LARGE SCALE GENOMIC DNA]</scope>
    <source>
        <strain evidence="8">Cs-k2</strain>
    </source>
</reference>
<dbReference type="InterPro" id="IPR022683">
    <property type="entry name" value="Calpain_III"/>
</dbReference>
<dbReference type="Pfam" id="PF01067">
    <property type="entry name" value="Calpain_III"/>
    <property type="match status" value="1"/>
</dbReference>
<dbReference type="InterPro" id="IPR000169">
    <property type="entry name" value="Pept_cys_AS"/>
</dbReference>
<accession>A0A8T1MR43</accession>
<dbReference type="GO" id="GO:0006508">
    <property type="term" value="P:proteolysis"/>
    <property type="evidence" value="ECO:0007669"/>
    <property type="project" value="UniProtKB-KW"/>
</dbReference>
<reference evidence="8 9" key="2">
    <citation type="journal article" date="2021" name="Genomics">
        <title>High-quality reference genome for Clonorchis sinensis.</title>
        <authorList>
            <person name="Young N.D."/>
            <person name="Stroehlein A.J."/>
            <person name="Kinkar L."/>
            <person name="Wang T."/>
            <person name="Sohn W.M."/>
            <person name="Chang B.C.H."/>
            <person name="Kaur P."/>
            <person name="Weisz D."/>
            <person name="Dudchenko O."/>
            <person name="Aiden E.L."/>
            <person name="Korhonen P.K."/>
            <person name="Gasser R.B."/>
        </authorList>
    </citation>
    <scope>NUCLEOTIDE SEQUENCE [LARGE SCALE GENOMIC DNA]</scope>
    <source>
        <strain evidence="8">Cs-k2</strain>
    </source>
</reference>
<dbReference type="InterPro" id="IPR038765">
    <property type="entry name" value="Papain-like_cys_pep_sf"/>
</dbReference>
<dbReference type="InterPro" id="IPR022682">
    <property type="entry name" value="Calpain_domain_III"/>
</dbReference>
<evidence type="ECO:0000256" key="5">
    <source>
        <dbReference type="PIRSR" id="PIRSR622684-1"/>
    </source>
</evidence>
<keyword evidence="3 6" id="KW-0378">Hydrolase</keyword>
<organism evidence="8 9">
    <name type="scientific">Clonorchis sinensis</name>
    <name type="common">Chinese liver fluke</name>
    <dbReference type="NCBI Taxonomy" id="79923"/>
    <lineage>
        <taxon>Eukaryota</taxon>
        <taxon>Metazoa</taxon>
        <taxon>Spiralia</taxon>
        <taxon>Lophotrochozoa</taxon>
        <taxon>Platyhelminthes</taxon>
        <taxon>Trematoda</taxon>
        <taxon>Digenea</taxon>
        <taxon>Opisthorchiida</taxon>
        <taxon>Opisthorchiata</taxon>
        <taxon>Opisthorchiidae</taxon>
        <taxon>Clonorchis</taxon>
    </lineage>
</organism>
<dbReference type="InterPro" id="IPR022684">
    <property type="entry name" value="Calpain_cysteine_protease"/>
</dbReference>
<evidence type="ECO:0000259" key="7">
    <source>
        <dbReference type="PROSITE" id="PS50203"/>
    </source>
</evidence>
<dbReference type="CDD" id="cd00044">
    <property type="entry name" value="CysPc"/>
    <property type="match status" value="1"/>
</dbReference>
<gene>
    <name evidence="8" type="ORF">CSKR_113489</name>
</gene>
<dbReference type="InterPro" id="IPR001300">
    <property type="entry name" value="Peptidase_C2_calpain_cat"/>
</dbReference>
<dbReference type="GO" id="GO:0005737">
    <property type="term" value="C:cytoplasm"/>
    <property type="evidence" value="ECO:0007669"/>
    <property type="project" value="TreeGrafter"/>
</dbReference>
<name>A0A8T1MR43_CLOSI</name>
<evidence type="ECO:0000256" key="6">
    <source>
        <dbReference type="PROSITE-ProRule" id="PRU00239"/>
    </source>
</evidence>
<dbReference type="SUPFAM" id="SSF49758">
    <property type="entry name" value="Calpain large subunit, middle domain (domain III)"/>
    <property type="match status" value="1"/>
</dbReference>
<feature type="domain" description="Calpain catalytic" evidence="7">
    <location>
        <begin position="21"/>
        <end position="383"/>
    </location>
</feature>
<keyword evidence="9" id="KW-1185">Reference proteome</keyword>
<keyword evidence="2 6" id="KW-0645">Protease</keyword>
<dbReference type="InterPro" id="IPR036213">
    <property type="entry name" value="Calpain_III_sf"/>
</dbReference>
<feature type="active site" evidence="5 6">
    <location>
        <position position="77"/>
    </location>
</feature>
<proteinExistence type="inferred from homology"/>
<dbReference type="SMART" id="SM00230">
    <property type="entry name" value="CysPc"/>
    <property type="match status" value="1"/>
</dbReference>
<feature type="active site" evidence="5 6">
    <location>
        <position position="289"/>
    </location>
</feature>
<dbReference type="OrthoDB" id="424753at2759"/>
<protein>
    <submittedName>
        <fullName evidence="8">Calpain-5</fullName>
    </submittedName>
</protein>
<dbReference type="Pfam" id="PF00648">
    <property type="entry name" value="Peptidase_C2"/>
    <property type="match status" value="1"/>
</dbReference>
<dbReference type="Gene3D" id="2.60.120.380">
    <property type="match status" value="1"/>
</dbReference>
<dbReference type="PROSITE" id="PS50203">
    <property type="entry name" value="CALPAIN_CAT"/>
    <property type="match status" value="1"/>
</dbReference>
<keyword evidence="4 6" id="KW-0788">Thiol protease</keyword>
<evidence type="ECO:0000256" key="3">
    <source>
        <dbReference type="ARBA" id="ARBA00022801"/>
    </source>
</evidence>
<dbReference type="EMBL" id="NIRI02000042">
    <property type="protein sequence ID" value="KAG5451844.1"/>
    <property type="molecule type" value="Genomic_DNA"/>
</dbReference>
<dbReference type="PANTHER" id="PTHR10183">
    <property type="entry name" value="CALPAIN"/>
    <property type="match status" value="1"/>
</dbReference>
<dbReference type="PROSITE" id="PS00139">
    <property type="entry name" value="THIOL_PROTEASE_CYS"/>
    <property type="match status" value="1"/>
</dbReference>
<feature type="active site" evidence="5 6">
    <location>
        <position position="323"/>
    </location>
</feature>
<dbReference type="Gene3D" id="3.90.70.10">
    <property type="entry name" value="Cysteine proteinases"/>
    <property type="match status" value="1"/>
</dbReference>
<evidence type="ECO:0000256" key="4">
    <source>
        <dbReference type="ARBA" id="ARBA00022807"/>
    </source>
</evidence>
<dbReference type="SUPFAM" id="SSF54001">
    <property type="entry name" value="Cysteine proteinases"/>
    <property type="match status" value="1"/>
</dbReference>
<dbReference type="PRINTS" id="PR00704">
    <property type="entry name" value="CALPAIN"/>
</dbReference>
<dbReference type="GO" id="GO:0004198">
    <property type="term" value="F:calcium-dependent cysteine-type endopeptidase activity"/>
    <property type="evidence" value="ECO:0007669"/>
    <property type="project" value="InterPro"/>
</dbReference>
<comment type="similarity">
    <text evidence="1">Belongs to the peptidase C2 family.</text>
</comment>
<evidence type="ECO:0000313" key="9">
    <source>
        <dbReference type="Proteomes" id="UP000286415"/>
    </source>
</evidence>
<sequence length="880" mass="99088">MKFRRQNADHLRQRSRKTGMSFVDPEFPAVPSSLTAETNNITHLEIVWQRPSDLVSNPCFVAAKGPAACRQGRLGNCWFVAACACLSLHKEVFQKVVICTPPLNSWHAYCGVFEFRFWRFGTWVHVIVDDLLPTVNGELLYCSSYNSDEFWCSLLEKAYAKLLGSYEALEGGELADALIDFTGGLTECLEFNQTGTELRFHVTPDLLPSLNTPLDESKLSVSLSWCDASRQSATLLHPVPVWKNKTLCEYIYKLLLRHQLTKTLIASAISTDDPDGRERETELGLIVGHAYAVTRLCAVPTKRGADSGFFKGDSIVRLVRLMNPWGHGTWKGAFSEGSSDWDLVDQSFCHSICTNDSAENGEFWMRFEDFLRQFNYVVLCYTPMGSGSLSGDNKAWFQFIPSLRMAPPDVVCHADDGRLVVVPSEYGHSLESDRPSPLRLRELWTDFTIHSCWTNEMSGGCLNCADTFVNNPQFAFDVHRRPSTSLVICLFQKTERSPERLASTTGLHHIGMSVFRVEANRTVPIRSLNEPVHLVINSVYRNSRVVWLRLNCLPYGRYFVIPTTFYPNCLAEFMVRLVGSPPLLFFEIERTATRLASPVVRRSKSVLLSRFHGKKIKGSGAHFRHWITTRRTVSPLRGNMSDFFDGALLPPPNGNLRLTILQSVVWPPSTSFLARVFGKQLERIDERSLPPYYAHVSVNDQQASTGLYNLQLLKKGGGPGNSGLIQFRESFLFPKNNKGDLSFRFQLRIHHPVFDEVHSEYTGILDSSPGSDKSQPIIKHVPLFGRLGPNKSHHQTANYGESEHQPCRIVSDPGSSSPTDPVCLPAITKRQRAQSYRAAFQQSELLLLDAGCSRLLPFTSQTREYFSDNRCGFLTLSLEC</sequence>
<dbReference type="AlphaFoldDB" id="A0A8T1MR43"/>
<evidence type="ECO:0000256" key="2">
    <source>
        <dbReference type="ARBA" id="ARBA00022670"/>
    </source>
</evidence>